<evidence type="ECO:0000313" key="2">
    <source>
        <dbReference type="EnsemblMetazoa" id="GAUT029950-PA"/>
    </source>
</evidence>
<name>A0A1A9V997_GLOAU</name>
<sequence length="118" mass="12838">MGILSQSISCSKIEHKRPTDNTSLEICDRKTFAFRNELKFQEIPGKKSQSKATKSNHLCRKVLACSPSLYRASYFLGPFNEVIVVIVFAVAVAVAVVGLVTAVVPLSARGKSSTEFCA</sequence>
<evidence type="ECO:0000256" key="1">
    <source>
        <dbReference type="SAM" id="Phobius"/>
    </source>
</evidence>
<organism evidence="2 3">
    <name type="scientific">Glossina austeni</name>
    <name type="common">Savannah tsetse fly</name>
    <dbReference type="NCBI Taxonomy" id="7395"/>
    <lineage>
        <taxon>Eukaryota</taxon>
        <taxon>Metazoa</taxon>
        <taxon>Ecdysozoa</taxon>
        <taxon>Arthropoda</taxon>
        <taxon>Hexapoda</taxon>
        <taxon>Insecta</taxon>
        <taxon>Pterygota</taxon>
        <taxon>Neoptera</taxon>
        <taxon>Endopterygota</taxon>
        <taxon>Diptera</taxon>
        <taxon>Brachycera</taxon>
        <taxon>Muscomorpha</taxon>
        <taxon>Hippoboscoidea</taxon>
        <taxon>Glossinidae</taxon>
        <taxon>Glossina</taxon>
    </lineage>
</organism>
<dbReference type="EnsemblMetazoa" id="GAUT029950-RA">
    <property type="protein sequence ID" value="GAUT029950-PA"/>
    <property type="gene ID" value="GAUT029950"/>
</dbReference>
<accession>A0A1A9V997</accession>
<dbReference type="Proteomes" id="UP000078200">
    <property type="component" value="Unassembled WGS sequence"/>
</dbReference>
<proteinExistence type="predicted"/>
<keyword evidence="1" id="KW-1133">Transmembrane helix</keyword>
<evidence type="ECO:0000313" key="3">
    <source>
        <dbReference type="Proteomes" id="UP000078200"/>
    </source>
</evidence>
<keyword evidence="1" id="KW-0812">Transmembrane</keyword>
<reference evidence="2" key="1">
    <citation type="submission" date="2020-05" db="UniProtKB">
        <authorList>
            <consortium name="EnsemblMetazoa"/>
        </authorList>
    </citation>
    <scope>IDENTIFICATION</scope>
    <source>
        <strain evidence="2">TTRI</strain>
    </source>
</reference>
<keyword evidence="3" id="KW-1185">Reference proteome</keyword>
<feature type="transmembrane region" description="Helical" evidence="1">
    <location>
        <begin position="82"/>
        <end position="104"/>
    </location>
</feature>
<protein>
    <submittedName>
        <fullName evidence="2">Uncharacterized protein</fullName>
    </submittedName>
</protein>
<dbReference type="AlphaFoldDB" id="A0A1A9V997"/>
<keyword evidence="1" id="KW-0472">Membrane</keyword>
<dbReference type="VEuPathDB" id="VectorBase:GAUT029950"/>